<feature type="signal peptide" evidence="1">
    <location>
        <begin position="1"/>
        <end position="25"/>
    </location>
</feature>
<feature type="chain" id="PRO_5004350281" description="Neprosin PEP catalytic domain-containing protein" evidence="1">
    <location>
        <begin position="26"/>
        <end position="480"/>
    </location>
</feature>
<dbReference type="EMBL" id="KB870809">
    <property type="protein sequence ID" value="EOA25087.1"/>
    <property type="molecule type" value="Genomic_DNA"/>
</dbReference>
<accession>R0FR92</accession>
<feature type="domain" description="Neprosin PEP catalytic" evidence="2">
    <location>
        <begin position="143"/>
        <end position="377"/>
    </location>
</feature>
<evidence type="ECO:0000256" key="1">
    <source>
        <dbReference type="SAM" id="SignalP"/>
    </source>
</evidence>
<gene>
    <name evidence="3" type="ORF">CARUB_v10018395mg</name>
</gene>
<dbReference type="AlphaFoldDB" id="R0FR92"/>
<dbReference type="Pfam" id="PF14365">
    <property type="entry name" value="Neprosin_AP"/>
    <property type="match status" value="1"/>
</dbReference>
<protein>
    <recommendedName>
        <fullName evidence="2">Neprosin PEP catalytic domain-containing protein</fullName>
    </recommendedName>
</protein>
<dbReference type="InterPro" id="IPR004314">
    <property type="entry name" value="Neprosin"/>
</dbReference>
<evidence type="ECO:0000259" key="2">
    <source>
        <dbReference type="PROSITE" id="PS52045"/>
    </source>
</evidence>
<dbReference type="InterPro" id="IPR053168">
    <property type="entry name" value="Glutamic_endopeptidase"/>
</dbReference>
<reference evidence="4" key="1">
    <citation type="journal article" date="2013" name="Nat. Genet.">
        <title>The Capsella rubella genome and the genomic consequences of rapid mating system evolution.</title>
        <authorList>
            <person name="Slotte T."/>
            <person name="Hazzouri K.M."/>
            <person name="Agren J.A."/>
            <person name="Koenig D."/>
            <person name="Maumus F."/>
            <person name="Guo Y.L."/>
            <person name="Steige K."/>
            <person name="Platts A.E."/>
            <person name="Escobar J.S."/>
            <person name="Newman L.K."/>
            <person name="Wang W."/>
            <person name="Mandakova T."/>
            <person name="Vello E."/>
            <person name="Smith L.M."/>
            <person name="Henz S.R."/>
            <person name="Steffen J."/>
            <person name="Takuno S."/>
            <person name="Brandvain Y."/>
            <person name="Coop G."/>
            <person name="Andolfatto P."/>
            <person name="Hu T.T."/>
            <person name="Blanchette M."/>
            <person name="Clark R.M."/>
            <person name="Quesneville H."/>
            <person name="Nordborg M."/>
            <person name="Gaut B.S."/>
            <person name="Lysak M.A."/>
            <person name="Jenkins J."/>
            <person name="Grimwood J."/>
            <person name="Chapman J."/>
            <person name="Prochnik S."/>
            <person name="Shu S."/>
            <person name="Rokhsar D."/>
            <person name="Schmutz J."/>
            <person name="Weigel D."/>
            <person name="Wright S.I."/>
        </authorList>
    </citation>
    <scope>NUCLEOTIDE SEQUENCE [LARGE SCALE GENOMIC DNA]</scope>
    <source>
        <strain evidence="4">cv. Monte Gargano</strain>
    </source>
</reference>
<dbReference type="PANTHER" id="PTHR31589">
    <property type="entry name" value="PROTEIN, PUTATIVE (DUF239)-RELATED-RELATED"/>
    <property type="match status" value="1"/>
</dbReference>
<dbReference type="eggNOG" id="ENOG502QRGN">
    <property type="taxonomic scope" value="Eukaryota"/>
</dbReference>
<evidence type="ECO:0000313" key="3">
    <source>
        <dbReference type="EMBL" id="EOA25087.1"/>
    </source>
</evidence>
<dbReference type="Proteomes" id="UP000029121">
    <property type="component" value="Unassembled WGS sequence"/>
</dbReference>
<organism evidence="3 4">
    <name type="scientific">Capsella rubella</name>
    <dbReference type="NCBI Taxonomy" id="81985"/>
    <lineage>
        <taxon>Eukaryota</taxon>
        <taxon>Viridiplantae</taxon>
        <taxon>Streptophyta</taxon>
        <taxon>Embryophyta</taxon>
        <taxon>Tracheophyta</taxon>
        <taxon>Spermatophyta</taxon>
        <taxon>Magnoliopsida</taxon>
        <taxon>eudicotyledons</taxon>
        <taxon>Gunneridae</taxon>
        <taxon>Pentapetalae</taxon>
        <taxon>rosids</taxon>
        <taxon>malvids</taxon>
        <taxon>Brassicales</taxon>
        <taxon>Brassicaceae</taxon>
        <taxon>Camelineae</taxon>
        <taxon>Capsella</taxon>
    </lineage>
</organism>
<dbReference type="PROSITE" id="PS52045">
    <property type="entry name" value="NEPROSIN_PEP_CD"/>
    <property type="match status" value="1"/>
</dbReference>
<feature type="non-terminal residue" evidence="3">
    <location>
        <position position="480"/>
    </location>
</feature>
<proteinExistence type="predicted"/>
<sequence length="480" mass="53801">MKSSNKLYLLTLSTIALILVSKSHITKQSSEEMKELEKQLNHINKPAIKSFQTEHGYILDCIDIQKQLAFDHPLLKNHSIQLKPTTIPKWIIHNNNSQNSSSLPYQQDDINCPIGTIIVKRVTIEDLIQAQRLKSLRQFSSNNKNMYLRDHFFATVWYEDNNHGAKGNINIWSPKVSQNQFSLASITVIGDLKGLQSISAGWIADDSDQTGCFNLQCPGFIHVSTKFAVGVLAQPVSIYGGQQYHLEVSIYQDHLTGHWWFVLRDEPIGYWPRSLFKADGLANGATSVNWGGENFCSVRQRSPTMGSGHFPQEGYKKAAYVNDIQVMIDTKSRQALIPTASSLKIDESYPSCYKVDKIIDVGEWSRAIFFGDDISCPIGTIIVKRVTIEDLIQAQRLKSLRKISSNNKNIYQFASISYEGNNHGAKGNINIRSPNVSHHQYSLASMDVTGDLGGLQSISAGWIVNPGINKSQSSVFTYWT</sequence>
<dbReference type="InterPro" id="IPR025521">
    <property type="entry name" value="Neprosin_propep"/>
</dbReference>
<evidence type="ECO:0000313" key="4">
    <source>
        <dbReference type="Proteomes" id="UP000029121"/>
    </source>
</evidence>
<keyword evidence="1" id="KW-0732">Signal</keyword>
<keyword evidence="4" id="KW-1185">Reference proteome</keyword>
<dbReference type="PANTHER" id="PTHR31589:SF235">
    <property type="entry name" value="PROTEIN, PUTATIVE (DUF239)-RELATED"/>
    <property type="match status" value="1"/>
</dbReference>
<name>R0FR92_9BRAS</name>
<dbReference type="Pfam" id="PF03080">
    <property type="entry name" value="Neprosin"/>
    <property type="match status" value="1"/>
</dbReference>